<keyword evidence="3" id="KW-1185">Reference proteome</keyword>
<keyword evidence="2" id="KW-0808">Transferase</keyword>
<dbReference type="InterPro" id="IPR029063">
    <property type="entry name" value="SAM-dependent_MTases_sf"/>
</dbReference>
<dbReference type="GO" id="GO:0008168">
    <property type="term" value="F:methyltransferase activity"/>
    <property type="evidence" value="ECO:0007669"/>
    <property type="project" value="UniProtKB-KW"/>
</dbReference>
<dbReference type="Gene3D" id="3.40.50.150">
    <property type="entry name" value="Vaccinia Virus protein VP39"/>
    <property type="match status" value="1"/>
</dbReference>
<feature type="compositionally biased region" description="Polar residues" evidence="1">
    <location>
        <begin position="12"/>
        <end position="23"/>
    </location>
</feature>
<name>A0ABZ1HAZ9_STRPH</name>
<organism evidence="2 3">
    <name type="scientific">Streptomyces phaeochromogenes</name>
    <dbReference type="NCBI Taxonomy" id="1923"/>
    <lineage>
        <taxon>Bacteria</taxon>
        <taxon>Bacillati</taxon>
        <taxon>Actinomycetota</taxon>
        <taxon>Actinomycetes</taxon>
        <taxon>Kitasatosporales</taxon>
        <taxon>Streptomycetaceae</taxon>
        <taxon>Streptomyces</taxon>
        <taxon>Streptomyces phaeochromogenes group</taxon>
    </lineage>
</organism>
<gene>
    <name evidence="2" type="ORF">OHB35_14210</name>
</gene>
<dbReference type="Proteomes" id="UP001340816">
    <property type="component" value="Chromosome"/>
</dbReference>
<protein>
    <submittedName>
        <fullName evidence="2">SAM-dependent methyltransferase</fullName>
    </submittedName>
</protein>
<evidence type="ECO:0000313" key="2">
    <source>
        <dbReference type="EMBL" id="WSD14303.1"/>
    </source>
</evidence>
<accession>A0ABZ1HAZ9</accession>
<dbReference type="GO" id="GO:0032259">
    <property type="term" value="P:methylation"/>
    <property type="evidence" value="ECO:0007669"/>
    <property type="project" value="UniProtKB-KW"/>
</dbReference>
<sequence>MLFDHAAVPAHSSGSTAPTDSPAWTSSARIQNYLLGGRDYYERDRELAERMNAKAPFLTDAFHYERQYVLAMIQALAIAGVRQLLDFGCGLPHRPSPVEVITRVQPDARVVCIDRDRTVHAHGRALLQAPAPAVLEHLEADVCDAQTVLASPEVLKTINWHEPVILLFGSVLHHIRDTPAHPVAVLINQYKEIAAPGSALVITHATADFAGKPIRKAAKFMAKAGCPLYLRSRDEVMPLFDGWALSAPGLAAPQEMTLEHPVGEEAASYVGMAWKESGR</sequence>
<feature type="region of interest" description="Disordered" evidence="1">
    <location>
        <begin position="1"/>
        <end position="23"/>
    </location>
</feature>
<evidence type="ECO:0000256" key="1">
    <source>
        <dbReference type="SAM" id="MobiDB-lite"/>
    </source>
</evidence>
<keyword evidence="2" id="KW-0489">Methyltransferase</keyword>
<dbReference type="SUPFAM" id="SSF53335">
    <property type="entry name" value="S-adenosyl-L-methionine-dependent methyltransferases"/>
    <property type="match status" value="1"/>
</dbReference>
<evidence type="ECO:0000313" key="3">
    <source>
        <dbReference type="Proteomes" id="UP001340816"/>
    </source>
</evidence>
<dbReference type="Pfam" id="PF04672">
    <property type="entry name" value="Methyltransf_19"/>
    <property type="match status" value="1"/>
</dbReference>
<dbReference type="PIRSF" id="PIRSF017393">
    <property type="entry name" value="MTase_SAV2177"/>
    <property type="match status" value="1"/>
</dbReference>
<reference evidence="2 3" key="1">
    <citation type="submission" date="2022-10" db="EMBL/GenBank/DDBJ databases">
        <title>The complete genomes of actinobacterial strains from the NBC collection.</title>
        <authorList>
            <person name="Joergensen T.S."/>
            <person name="Alvarez Arevalo M."/>
            <person name="Sterndorff E.B."/>
            <person name="Faurdal D."/>
            <person name="Vuksanovic O."/>
            <person name="Mourched A.-S."/>
            <person name="Charusanti P."/>
            <person name="Shaw S."/>
            <person name="Blin K."/>
            <person name="Weber T."/>
        </authorList>
    </citation>
    <scope>NUCLEOTIDE SEQUENCE [LARGE SCALE GENOMIC DNA]</scope>
    <source>
        <strain evidence="2 3">NBC 01752</strain>
    </source>
</reference>
<proteinExistence type="predicted"/>
<dbReference type="EMBL" id="CP109135">
    <property type="protein sequence ID" value="WSD14303.1"/>
    <property type="molecule type" value="Genomic_DNA"/>
</dbReference>
<dbReference type="RefSeq" id="WP_326758950.1">
    <property type="nucleotide sequence ID" value="NZ_CP108690.1"/>
</dbReference>
<dbReference type="InterPro" id="IPR006764">
    <property type="entry name" value="SAM_dep_MeTrfase_SAV2177_type"/>
</dbReference>